<dbReference type="InterPro" id="IPR032710">
    <property type="entry name" value="NTF2-like_dom_sf"/>
</dbReference>
<name>A0A0F9ZC93_TRIHA</name>
<dbReference type="AlphaFoldDB" id="A0A0F9ZC93"/>
<feature type="region of interest" description="Disordered" evidence="1">
    <location>
        <begin position="233"/>
        <end position="253"/>
    </location>
</feature>
<proteinExistence type="predicted"/>
<dbReference type="EMBL" id="JOKZ01000465">
    <property type="protein sequence ID" value="KKO98071.1"/>
    <property type="molecule type" value="Genomic_DNA"/>
</dbReference>
<feature type="region of interest" description="Disordered" evidence="1">
    <location>
        <begin position="397"/>
        <end position="577"/>
    </location>
</feature>
<feature type="compositionally biased region" description="Basic and acidic residues" evidence="1">
    <location>
        <begin position="432"/>
        <end position="441"/>
    </location>
</feature>
<evidence type="ECO:0000256" key="1">
    <source>
        <dbReference type="SAM" id="MobiDB-lite"/>
    </source>
</evidence>
<dbReference type="Gene3D" id="3.10.450.50">
    <property type="match status" value="1"/>
</dbReference>
<comment type="caution">
    <text evidence="2">The sequence shown here is derived from an EMBL/GenBank/DDBJ whole genome shotgun (WGS) entry which is preliminary data.</text>
</comment>
<evidence type="ECO:0000313" key="3">
    <source>
        <dbReference type="Proteomes" id="UP000034112"/>
    </source>
</evidence>
<accession>A0A0F9ZC93</accession>
<protein>
    <recommendedName>
        <fullName evidence="4">NTF2 domain-containing protein</fullName>
    </recommendedName>
</protein>
<organism evidence="2 3">
    <name type="scientific">Trichoderma harzianum</name>
    <name type="common">Hypocrea lixii</name>
    <dbReference type="NCBI Taxonomy" id="5544"/>
    <lineage>
        <taxon>Eukaryota</taxon>
        <taxon>Fungi</taxon>
        <taxon>Dikarya</taxon>
        <taxon>Ascomycota</taxon>
        <taxon>Pezizomycotina</taxon>
        <taxon>Sordariomycetes</taxon>
        <taxon>Hypocreomycetidae</taxon>
        <taxon>Hypocreales</taxon>
        <taxon>Hypocreaceae</taxon>
        <taxon>Trichoderma</taxon>
    </lineage>
</organism>
<dbReference type="SUPFAM" id="SSF54427">
    <property type="entry name" value="NTF2-like"/>
    <property type="match status" value="1"/>
</dbReference>
<feature type="compositionally biased region" description="Basic and acidic residues" evidence="1">
    <location>
        <begin position="234"/>
        <end position="243"/>
    </location>
</feature>
<reference evidence="3" key="1">
    <citation type="journal article" date="2015" name="Genome Announc.">
        <title>Draft whole-genome sequence of the biocontrol agent Trichoderma harzianum T6776.</title>
        <authorList>
            <person name="Baroncelli R."/>
            <person name="Piaggeschi G."/>
            <person name="Fiorini L."/>
            <person name="Bertolini E."/>
            <person name="Zapparata A."/>
            <person name="Pe M.E."/>
            <person name="Sarrocco S."/>
            <person name="Vannacci G."/>
        </authorList>
    </citation>
    <scope>NUCLEOTIDE SEQUENCE [LARGE SCALE GENOMIC DNA]</scope>
    <source>
        <strain evidence="3">T6776</strain>
    </source>
</reference>
<feature type="compositionally biased region" description="Low complexity" evidence="1">
    <location>
        <begin position="162"/>
        <end position="173"/>
    </location>
</feature>
<sequence length="577" mass="63471">MAATYKQFLASPSSSLLADNASLHYVTTLTSFVGATEIIKHLNTLQKQVKKKKEDVLSLIDGQNVIAVEVDTCIEFVTSGGAYLPGLDDNFLSDREAFLPIMHIVSFDDDGKIVQIRQQWDQGSLLKQMEIIGKSGRNWPIRDGKEQLRLIESCVKSSGFAAPAQAQAQAPAQSSNGHHKNRNSSTNIMRDPHASLHLFGSREEAENAEPAGVVSPYAGAKPKQRAFTDILTDEPQHWDDHQRRSMSPHKMNAGKNVQPIRIFEGQQHPEDDSEDDEKPERYIRAHPAKYQHFALADGSEESEGTQASQVSATKPAAKAPRPKSKHDSTWSFDDFTTPVKSKPGRGQGTNPDARNWDAGETSEPVKAPVGKARRDAETHFELQDDGELPPEERRIAIRTRGAVRNENAKNNVFEREAEDPSNRPLGNITNVSKDRGKDFDPHFTMTDDAPAPAAERQPVPEHRQKAVKTMNANWSLTDESPAAQKENKPVGKSPQPDTKIHIAGDGMGGKKGAQRDFLYGGEDPTSSKIHIAGDGMGGRQGTRRDFLFGGDDEPEPPKISRKGGAPPGAQRSNFWNQ</sequence>
<evidence type="ECO:0000313" key="2">
    <source>
        <dbReference type="EMBL" id="KKO98071.1"/>
    </source>
</evidence>
<gene>
    <name evidence="2" type="ORF">THAR02_09828</name>
</gene>
<feature type="region of interest" description="Disordered" evidence="1">
    <location>
        <begin position="297"/>
        <end position="373"/>
    </location>
</feature>
<feature type="region of interest" description="Disordered" evidence="1">
    <location>
        <begin position="162"/>
        <end position="189"/>
    </location>
</feature>
<dbReference type="OMA" id="GKTGRNW"/>
<evidence type="ECO:0008006" key="4">
    <source>
        <dbReference type="Google" id="ProtNLM"/>
    </source>
</evidence>
<feature type="compositionally biased region" description="Basic and acidic residues" evidence="1">
    <location>
        <begin position="412"/>
        <end position="421"/>
    </location>
</feature>
<dbReference type="OrthoDB" id="1162399at2759"/>
<dbReference type="Proteomes" id="UP000034112">
    <property type="component" value="Unassembled WGS sequence"/>
</dbReference>